<dbReference type="InterPro" id="IPR035940">
    <property type="entry name" value="CAP_sf"/>
</dbReference>
<evidence type="ECO:0000259" key="3">
    <source>
        <dbReference type="PROSITE" id="PS51670"/>
    </source>
</evidence>
<reference evidence="4" key="1">
    <citation type="submission" date="2019-06" db="EMBL/GenBank/DDBJ databases">
        <authorList>
            <consortium name="Wellcome Sanger Institute Data Sharing"/>
        </authorList>
    </citation>
    <scope>NUCLEOTIDE SEQUENCE [LARGE SCALE GENOMIC DNA]</scope>
</reference>
<sequence length="275" mass="30092">MADEALTPSESDLRHNVLIHVGAQKNCSTLIHVDRINCLVVIVKAGNYLPNWDRISDQICTENAEVQAEIVDVHNAFRRAVQPSAANMLMMSYSEEIAVGAQAWVDRCILSDLLGRSVLPSCVFCSHAGYELGENLYYSSYPFSWTGIITIWHEEVTHYNYPNGSTDGSSVGHYTQVTIVWNSSYRVGCGVAQCSNFYLYGCQYYRAGALPYKAGRPCASCPGSCVEKLCTNPCPLVDNFLNCPTLKAIAGCSNKLVSAWCPASCTCTTEIIPVG</sequence>
<keyword evidence="5" id="KW-1185">Reference proteome</keyword>
<feature type="disulfide bond" evidence="2">
    <location>
        <begin position="243"/>
        <end position="261"/>
    </location>
</feature>
<protein>
    <recommendedName>
        <fullName evidence="3">ShKT domain-containing protein</fullName>
    </recommendedName>
</protein>
<dbReference type="Gene3D" id="1.10.10.740">
    <property type="entry name" value="Crisp domain"/>
    <property type="match status" value="1"/>
</dbReference>
<proteinExistence type="predicted"/>
<dbReference type="InParanoid" id="A0A672F7C2"/>
<name>A0A672F7C2_SALFA</name>
<evidence type="ECO:0000313" key="4">
    <source>
        <dbReference type="Ensembl" id="ENSSFAP00005001452.1"/>
    </source>
</evidence>
<keyword evidence="1 2" id="KW-1015">Disulfide bond</keyword>
<dbReference type="SUPFAM" id="SSF55797">
    <property type="entry name" value="PR-1-like"/>
    <property type="match status" value="1"/>
</dbReference>
<dbReference type="Proteomes" id="UP000472267">
    <property type="component" value="Chromosome 11"/>
</dbReference>
<comment type="caution">
    <text evidence="2">Lacks conserved residue(s) required for the propagation of feature annotation.</text>
</comment>
<reference evidence="4" key="2">
    <citation type="submission" date="2025-08" db="UniProtKB">
        <authorList>
            <consortium name="Ensembl"/>
        </authorList>
    </citation>
    <scope>IDENTIFICATION</scope>
</reference>
<dbReference type="Gene3D" id="3.40.33.10">
    <property type="entry name" value="CAP"/>
    <property type="match status" value="1"/>
</dbReference>
<dbReference type="FunFam" id="1.10.10.740:FF:000001">
    <property type="entry name" value="Cysteine-rich secretory protein 2"/>
    <property type="match status" value="1"/>
</dbReference>
<evidence type="ECO:0000313" key="5">
    <source>
        <dbReference type="Proteomes" id="UP000472267"/>
    </source>
</evidence>
<dbReference type="Ensembl" id="ENSSFAT00005001547.1">
    <property type="protein sequence ID" value="ENSSFAP00005001452.1"/>
    <property type="gene ID" value="ENSSFAG00005001039.1"/>
</dbReference>
<dbReference type="PROSITE" id="PS51670">
    <property type="entry name" value="SHKT"/>
    <property type="match status" value="1"/>
</dbReference>
<dbReference type="InterPro" id="IPR001283">
    <property type="entry name" value="CRISP-related"/>
</dbReference>
<evidence type="ECO:0000256" key="1">
    <source>
        <dbReference type="ARBA" id="ARBA00023157"/>
    </source>
</evidence>
<dbReference type="AlphaFoldDB" id="A0A672F7C2"/>
<evidence type="ECO:0000256" key="2">
    <source>
        <dbReference type="PROSITE-ProRule" id="PRU01005"/>
    </source>
</evidence>
<feature type="disulfide bond" evidence="2">
    <location>
        <begin position="252"/>
        <end position="265"/>
    </location>
</feature>
<dbReference type="InterPro" id="IPR013871">
    <property type="entry name" value="Cysteine_rich_secretory"/>
</dbReference>
<dbReference type="OMA" id="IWNSSYK"/>
<dbReference type="Pfam" id="PF08562">
    <property type="entry name" value="Crisp"/>
    <property type="match status" value="1"/>
</dbReference>
<dbReference type="Pfam" id="PF00188">
    <property type="entry name" value="CAP"/>
    <property type="match status" value="1"/>
</dbReference>
<dbReference type="SUPFAM" id="SSF57546">
    <property type="entry name" value="Crisp domain-like"/>
    <property type="match status" value="1"/>
</dbReference>
<feature type="domain" description="ShKT" evidence="3">
    <location>
        <begin position="234"/>
        <end position="267"/>
    </location>
</feature>
<dbReference type="InterPro" id="IPR042076">
    <property type="entry name" value="Crisp-like_dom"/>
</dbReference>
<gene>
    <name evidence="4" type="primary">LOC115397250</name>
</gene>
<dbReference type="InterPro" id="IPR003582">
    <property type="entry name" value="ShKT_dom"/>
</dbReference>
<reference evidence="4" key="3">
    <citation type="submission" date="2025-09" db="UniProtKB">
        <authorList>
            <consortium name="Ensembl"/>
        </authorList>
    </citation>
    <scope>IDENTIFICATION</scope>
</reference>
<dbReference type="InterPro" id="IPR014044">
    <property type="entry name" value="CAP_dom"/>
</dbReference>
<dbReference type="SMART" id="SM00198">
    <property type="entry name" value="SCP"/>
    <property type="match status" value="1"/>
</dbReference>
<accession>A0A672F7C2</accession>
<dbReference type="PANTHER" id="PTHR10334">
    <property type="entry name" value="CYSTEINE-RICH SECRETORY PROTEIN-RELATED"/>
    <property type="match status" value="1"/>
</dbReference>
<organism evidence="4 5">
    <name type="scientific">Salarias fasciatus</name>
    <name type="common">Jewelled blenny</name>
    <name type="synonym">Blennius fasciatus</name>
    <dbReference type="NCBI Taxonomy" id="181472"/>
    <lineage>
        <taxon>Eukaryota</taxon>
        <taxon>Metazoa</taxon>
        <taxon>Chordata</taxon>
        <taxon>Craniata</taxon>
        <taxon>Vertebrata</taxon>
        <taxon>Euteleostomi</taxon>
        <taxon>Actinopterygii</taxon>
        <taxon>Neopterygii</taxon>
        <taxon>Teleostei</taxon>
        <taxon>Neoteleostei</taxon>
        <taxon>Acanthomorphata</taxon>
        <taxon>Ovalentaria</taxon>
        <taxon>Blenniimorphae</taxon>
        <taxon>Blenniiformes</taxon>
        <taxon>Blennioidei</taxon>
        <taxon>Blenniidae</taxon>
        <taxon>Salariinae</taxon>
        <taxon>Salarias</taxon>
    </lineage>
</organism>